<dbReference type="EMBL" id="ML992511">
    <property type="protein sequence ID" value="KAF2221192.1"/>
    <property type="molecule type" value="Genomic_DNA"/>
</dbReference>
<evidence type="ECO:0000256" key="1">
    <source>
        <dbReference type="ARBA" id="ARBA00004141"/>
    </source>
</evidence>
<dbReference type="Proteomes" id="UP000799538">
    <property type="component" value="Unassembled WGS sequence"/>
</dbReference>
<comment type="similarity">
    <text evidence="5">Belongs to the SAT4 family.</text>
</comment>
<proteinExistence type="inferred from homology"/>
<reference evidence="10" key="1">
    <citation type="journal article" date="2020" name="Stud. Mycol.">
        <title>101 Dothideomycetes genomes: A test case for predicting lifestyles and emergence of pathogens.</title>
        <authorList>
            <person name="Haridas S."/>
            <person name="Albert R."/>
            <person name="Binder M."/>
            <person name="Bloem J."/>
            <person name="LaButti K."/>
            <person name="Salamov A."/>
            <person name="Andreopoulos B."/>
            <person name="Baker S."/>
            <person name="Barry K."/>
            <person name="Bills G."/>
            <person name="Bluhm B."/>
            <person name="Cannon C."/>
            <person name="Castanera R."/>
            <person name="Culley D."/>
            <person name="Daum C."/>
            <person name="Ezra D."/>
            <person name="Gonzalez J."/>
            <person name="Henrissat B."/>
            <person name="Kuo A."/>
            <person name="Liang C."/>
            <person name="Lipzen A."/>
            <person name="Lutzoni F."/>
            <person name="Magnuson J."/>
            <person name="Mondo S."/>
            <person name="Nolan M."/>
            <person name="Ohm R."/>
            <person name="Pangilinan J."/>
            <person name="Park H.-J."/>
            <person name="Ramirez L."/>
            <person name="Alfaro M."/>
            <person name="Sun H."/>
            <person name="Tritt A."/>
            <person name="Yoshinaga Y."/>
            <person name="Zwiers L.-H."/>
            <person name="Turgeon B."/>
            <person name="Goodwin S."/>
            <person name="Spatafora J."/>
            <person name="Crous P."/>
            <person name="Grigoriev I."/>
        </authorList>
    </citation>
    <scope>NUCLEOTIDE SEQUENCE [LARGE SCALE GENOMIC DNA]</scope>
    <source>
        <strain evidence="10">CECT 20119</strain>
    </source>
</reference>
<feature type="transmembrane region" description="Helical" evidence="7">
    <location>
        <begin position="197"/>
        <end position="215"/>
    </location>
</feature>
<feature type="non-terminal residue" evidence="9">
    <location>
        <position position="1"/>
    </location>
</feature>
<name>A0A6A6G662_9PEZI</name>
<dbReference type="GO" id="GO:0016020">
    <property type="term" value="C:membrane"/>
    <property type="evidence" value="ECO:0007669"/>
    <property type="project" value="UniProtKB-SubCell"/>
</dbReference>
<keyword evidence="10" id="KW-1185">Reference proteome</keyword>
<keyword evidence="3 7" id="KW-1133">Transmembrane helix</keyword>
<dbReference type="AlphaFoldDB" id="A0A6A6G662"/>
<gene>
    <name evidence="9" type="ORF">BDZ85DRAFT_302523</name>
</gene>
<evidence type="ECO:0000256" key="2">
    <source>
        <dbReference type="ARBA" id="ARBA00022692"/>
    </source>
</evidence>
<dbReference type="Pfam" id="PF20684">
    <property type="entry name" value="Fung_rhodopsin"/>
    <property type="match status" value="1"/>
</dbReference>
<evidence type="ECO:0000313" key="9">
    <source>
        <dbReference type="EMBL" id="KAF2221192.1"/>
    </source>
</evidence>
<evidence type="ECO:0000313" key="10">
    <source>
        <dbReference type="Proteomes" id="UP000799538"/>
    </source>
</evidence>
<dbReference type="InterPro" id="IPR052337">
    <property type="entry name" value="SAT4-like"/>
</dbReference>
<dbReference type="PANTHER" id="PTHR33048">
    <property type="entry name" value="PTH11-LIKE INTEGRAL MEMBRANE PROTEIN (AFU_ORTHOLOGUE AFUA_5G11245)"/>
    <property type="match status" value="1"/>
</dbReference>
<keyword evidence="4 7" id="KW-0472">Membrane</keyword>
<organism evidence="9 10">
    <name type="scientific">Elsinoe ampelina</name>
    <dbReference type="NCBI Taxonomy" id="302913"/>
    <lineage>
        <taxon>Eukaryota</taxon>
        <taxon>Fungi</taxon>
        <taxon>Dikarya</taxon>
        <taxon>Ascomycota</taxon>
        <taxon>Pezizomycotina</taxon>
        <taxon>Dothideomycetes</taxon>
        <taxon>Dothideomycetidae</taxon>
        <taxon>Myriangiales</taxon>
        <taxon>Elsinoaceae</taxon>
        <taxon>Elsinoe</taxon>
    </lineage>
</organism>
<evidence type="ECO:0000256" key="3">
    <source>
        <dbReference type="ARBA" id="ARBA00022989"/>
    </source>
</evidence>
<feature type="region of interest" description="Disordered" evidence="6">
    <location>
        <begin position="265"/>
        <end position="296"/>
    </location>
</feature>
<feature type="compositionally biased region" description="Polar residues" evidence="6">
    <location>
        <begin position="265"/>
        <end position="295"/>
    </location>
</feature>
<accession>A0A6A6G662</accession>
<feature type="transmembrane region" description="Helical" evidence="7">
    <location>
        <begin position="164"/>
        <end position="185"/>
    </location>
</feature>
<dbReference type="OrthoDB" id="4329349at2759"/>
<dbReference type="PANTHER" id="PTHR33048:SF47">
    <property type="entry name" value="INTEGRAL MEMBRANE PROTEIN-RELATED"/>
    <property type="match status" value="1"/>
</dbReference>
<evidence type="ECO:0000256" key="7">
    <source>
        <dbReference type="SAM" id="Phobius"/>
    </source>
</evidence>
<keyword evidence="2 7" id="KW-0812">Transmembrane</keyword>
<comment type="subcellular location">
    <subcellularLocation>
        <location evidence="1">Membrane</location>
        <topology evidence="1">Multi-pass membrane protein</topology>
    </subcellularLocation>
</comment>
<protein>
    <recommendedName>
        <fullName evidence="8">Rhodopsin domain-containing protein</fullName>
    </recommendedName>
</protein>
<evidence type="ECO:0000256" key="4">
    <source>
        <dbReference type="ARBA" id="ARBA00023136"/>
    </source>
</evidence>
<feature type="domain" description="Rhodopsin" evidence="8">
    <location>
        <begin position="17"/>
        <end position="256"/>
    </location>
</feature>
<dbReference type="InterPro" id="IPR049326">
    <property type="entry name" value="Rhodopsin_dom_fungi"/>
</dbReference>
<evidence type="ECO:0000256" key="5">
    <source>
        <dbReference type="ARBA" id="ARBA00038359"/>
    </source>
</evidence>
<evidence type="ECO:0000259" key="8">
    <source>
        <dbReference type="Pfam" id="PF20684"/>
    </source>
</evidence>
<feature type="transmembrane region" description="Helical" evidence="7">
    <location>
        <begin position="85"/>
        <end position="105"/>
    </location>
</feature>
<feature type="transmembrane region" description="Helical" evidence="7">
    <location>
        <begin position="120"/>
        <end position="143"/>
    </location>
</feature>
<evidence type="ECO:0000256" key="6">
    <source>
        <dbReference type="SAM" id="MobiDB-lite"/>
    </source>
</evidence>
<sequence length="342" mass="37807">WALTGIAALLIFIRWAVRIRTVGFRGFQGDDYVSIGTLCFTIMDAATVTVAFKKGQNVDLSPAMIEKLTEADIARITWGSKVELAAWYSYITLIWCLKFTLLFFYQRLTLGSFNAKLVRYLFWIIGITYIALFLVVTVGCRPFKANWQVSPMAPWQCSFRPQNLIATAVLNTTTDAALLVIPVILLYQLKVSLSKKLVIGLILSSGVFVIIAAIIRAQLSLGNAPTAANINSWGVRETVIGVFTVNVPILRPLFRRSFWTTGAYNPQSSSKRSANATGPSQHATASHRAPTSTVNDWKDDIEKGQALTDADATIIKSSQVVHTIHVQEEDEEKSLGSEKESK</sequence>